<protein>
    <submittedName>
        <fullName evidence="7">23S rRNA (Uracil(1939)-C(5))-methyltransferase RlmD</fullName>
        <ecNumber evidence="7">2.1.1.190</ecNumber>
    </submittedName>
</protein>
<accession>A0ABW9GY46</accession>
<dbReference type="Pfam" id="PF05958">
    <property type="entry name" value="tRNA_U5-meth_tr"/>
    <property type="match status" value="1"/>
</dbReference>
<dbReference type="InterPro" id="IPR012340">
    <property type="entry name" value="NA-bd_OB-fold"/>
</dbReference>
<dbReference type="EC" id="2.1.1.190" evidence="7"/>
<reference evidence="7 8" key="1">
    <citation type="journal article" date="2016" name="Int. J. Syst. Evol. Microbiol.">
        <title>Peptococcus simiae sp. nov., isolated from rhesus macaque faeces and emended description of the genus Peptococcus.</title>
        <authorList>
            <person name="Shkoporov A.N."/>
            <person name="Efimov B.A."/>
            <person name="Kondova I."/>
            <person name="Ouwerling B."/>
            <person name="Chaplin A.V."/>
            <person name="Shcherbakova V.A."/>
            <person name="Langermans J.A.M."/>
        </authorList>
    </citation>
    <scope>NUCLEOTIDE SEQUENCE [LARGE SCALE GENOMIC DNA]</scope>
    <source>
        <strain evidence="7 8">M108</strain>
    </source>
</reference>
<evidence type="ECO:0000256" key="5">
    <source>
        <dbReference type="PROSITE-ProRule" id="PRU10015"/>
    </source>
</evidence>
<organism evidence="7 8">
    <name type="scientific">Peptococcus simiae</name>
    <dbReference type="NCBI Taxonomy" id="1643805"/>
    <lineage>
        <taxon>Bacteria</taxon>
        <taxon>Bacillati</taxon>
        <taxon>Bacillota</taxon>
        <taxon>Clostridia</taxon>
        <taxon>Eubacteriales</taxon>
        <taxon>Peptococcaceae</taxon>
        <taxon>Peptococcus</taxon>
    </lineage>
</organism>
<feature type="domain" description="TRAM" evidence="6">
    <location>
        <begin position="1"/>
        <end position="59"/>
    </location>
</feature>
<feature type="active site" description="Nucleophile" evidence="4">
    <location>
        <position position="397"/>
    </location>
</feature>
<gene>
    <name evidence="7" type="primary">rlmD</name>
    <name evidence="7" type="ORF">ACKQTC_04020</name>
</gene>
<evidence type="ECO:0000256" key="2">
    <source>
        <dbReference type="ARBA" id="ARBA00022679"/>
    </source>
</evidence>
<comment type="similarity">
    <text evidence="4">Belongs to the class I-like SAM-binding methyltransferase superfamily. RNA M5U methyltransferase family.</text>
</comment>
<evidence type="ECO:0000256" key="4">
    <source>
        <dbReference type="PROSITE-ProRule" id="PRU01024"/>
    </source>
</evidence>
<dbReference type="Gene3D" id="2.40.50.140">
    <property type="entry name" value="Nucleic acid-binding proteins"/>
    <property type="match status" value="1"/>
</dbReference>
<dbReference type="NCBIfam" id="TIGR00479">
    <property type="entry name" value="rumA"/>
    <property type="match status" value="1"/>
</dbReference>
<evidence type="ECO:0000259" key="6">
    <source>
        <dbReference type="PROSITE" id="PS50926"/>
    </source>
</evidence>
<feature type="binding site" evidence="4">
    <location>
        <position position="301"/>
    </location>
    <ligand>
        <name>S-adenosyl-L-methionine</name>
        <dbReference type="ChEBI" id="CHEBI:59789"/>
    </ligand>
</feature>
<dbReference type="PANTHER" id="PTHR11061">
    <property type="entry name" value="RNA M5U METHYLTRANSFERASE"/>
    <property type="match status" value="1"/>
</dbReference>
<keyword evidence="2 4" id="KW-0808">Transferase</keyword>
<evidence type="ECO:0000313" key="8">
    <source>
        <dbReference type="Proteomes" id="UP001631949"/>
    </source>
</evidence>
<dbReference type="Proteomes" id="UP001631949">
    <property type="component" value="Unassembled WGS sequence"/>
</dbReference>
<dbReference type="Gene3D" id="3.40.50.150">
    <property type="entry name" value="Vaccinia Virus protein VP39"/>
    <property type="match status" value="1"/>
</dbReference>
<proteinExistence type="inferred from homology"/>
<dbReference type="PROSITE" id="PS01230">
    <property type="entry name" value="TRMA_1"/>
    <property type="match status" value="1"/>
</dbReference>
<evidence type="ECO:0000313" key="7">
    <source>
        <dbReference type="EMBL" id="MFM9413529.1"/>
    </source>
</evidence>
<dbReference type="PROSITE" id="PS50926">
    <property type="entry name" value="TRAM"/>
    <property type="match status" value="1"/>
</dbReference>
<dbReference type="CDD" id="cd02440">
    <property type="entry name" value="AdoMet_MTases"/>
    <property type="match status" value="1"/>
</dbReference>
<dbReference type="GO" id="GO:0032259">
    <property type="term" value="P:methylation"/>
    <property type="evidence" value="ECO:0007669"/>
    <property type="project" value="UniProtKB-KW"/>
</dbReference>
<keyword evidence="3 4" id="KW-0949">S-adenosyl-L-methionine</keyword>
<feature type="binding site" evidence="4">
    <location>
        <position position="272"/>
    </location>
    <ligand>
        <name>S-adenosyl-L-methionine</name>
        <dbReference type="ChEBI" id="CHEBI:59789"/>
    </ligand>
</feature>
<comment type="caution">
    <text evidence="7">The sequence shown here is derived from an EMBL/GenBank/DDBJ whole genome shotgun (WGS) entry which is preliminary data.</text>
</comment>
<dbReference type="RefSeq" id="WP_408977148.1">
    <property type="nucleotide sequence ID" value="NZ_JBJUVG010000004.1"/>
</dbReference>
<dbReference type="SUPFAM" id="SSF50249">
    <property type="entry name" value="Nucleic acid-binding proteins"/>
    <property type="match status" value="1"/>
</dbReference>
<feature type="binding site" evidence="4">
    <location>
        <position position="370"/>
    </location>
    <ligand>
        <name>S-adenosyl-L-methionine</name>
        <dbReference type="ChEBI" id="CHEBI:59789"/>
    </ligand>
</feature>
<keyword evidence="1 4" id="KW-0489">Methyltransferase</keyword>
<dbReference type="SUPFAM" id="SSF53335">
    <property type="entry name" value="S-adenosyl-L-methionine-dependent methyltransferases"/>
    <property type="match status" value="1"/>
</dbReference>
<keyword evidence="8" id="KW-1185">Reference proteome</keyword>
<dbReference type="InterPro" id="IPR029063">
    <property type="entry name" value="SAM-dependent_MTases_sf"/>
</dbReference>
<sequence length="440" mass="48009">MELASEASIRITGISHDGEGVGRLDDGRVVFVAGALPGETVAIENIQKEKKRLVASLKAIHQAHPERVQPPCPVYDRCGGCQLQHASAGLQGDLKTLQVRDAVSRIGHLDTPVLPTLTMANPWRYRNKGIFHVNEASGQARLGFYSARSHDFVPASGCLLFSNQVNTLLEDLEERITATGRAGHIRKVMVRESKATGDLMLAFITEDQAFRLPKLVEGLIADYPALTSVWHNVLTNPRLATGRAWHHLAGRENIQDAIGHLTVSLSPASFFQVNNLQAQVLYDEVRARAGLTGQDHILDLYGGIGTIGLYLADRAGRLTGVESVGEASRDAKANAQALGLTNTHFVTAKAEAWLPRYLKDQSRPDLTIVDPPRKGLDPRLVDTLIQAAIPRMIYVSCNPATLARDLKSFQAQGYQPGPIQPVDLFSQTAHVECVVLITRK</sequence>
<dbReference type="InterPro" id="IPR002792">
    <property type="entry name" value="TRAM_dom"/>
</dbReference>
<dbReference type="GO" id="GO:0008168">
    <property type="term" value="F:methyltransferase activity"/>
    <property type="evidence" value="ECO:0007669"/>
    <property type="project" value="UniProtKB-KW"/>
</dbReference>
<dbReference type="PANTHER" id="PTHR11061:SF30">
    <property type="entry name" value="TRNA (URACIL(54)-C(5))-METHYLTRANSFERASE"/>
    <property type="match status" value="1"/>
</dbReference>
<feature type="binding site" evidence="4">
    <location>
        <position position="322"/>
    </location>
    <ligand>
        <name>S-adenosyl-L-methionine</name>
        <dbReference type="ChEBI" id="CHEBI:59789"/>
    </ligand>
</feature>
<dbReference type="InterPro" id="IPR010280">
    <property type="entry name" value="U5_MeTrfase_fam"/>
</dbReference>
<dbReference type="EMBL" id="JBJUVG010000004">
    <property type="protein sequence ID" value="MFM9413529.1"/>
    <property type="molecule type" value="Genomic_DNA"/>
</dbReference>
<feature type="active site" evidence="5">
    <location>
        <position position="397"/>
    </location>
</feature>
<name>A0ABW9GY46_9FIRM</name>
<dbReference type="Gene3D" id="2.40.50.1070">
    <property type="match status" value="1"/>
</dbReference>
<evidence type="ECO:0000256" key="1">
    <source>
        <dbReference type="ARBA" id="ARBA00022603"/>
    </source>
</evidence>
<evidence type="ECO:0000256" key="3">
    <source>
        <dbReference type="ARBA" id="ARBA00022691"/>
    </source>
</evidence>
<dbReference type="PROSITE" id="PS51687">
    <property type="entry name" value="SAM_MT_RNA_M5U"/>
    <property type="match status" value="1"/>
</dbReference>
<dbReference type="Pfam" id="PF01938">
    <property type="entry name" value="TRAM"/>
    <property type="match status" value="1"/>
</dbReference>
<dbReference type="InterPro" id="IPR030390">
    <property type="entry name" value="MeTrfase_TrmA_AS"/>
</dbReference>